<gene>
    <name evidence="2" type="ORF">E3983_03840</name>
</gene>
<name>A0AAX1EKF0_9GAMM</name>
<sequence>MEKESGKTLKQEENVDFTETEKREFLSRLVKKFSDPDQIDKAVLDQHVARIKTPLGNTSDASLRELDAYGVFNPDGSLNESVAKQFEITFDIGRIKPRLESYGFKHLSFREMIVFESAIGTVINELSSETFKKIMTLQDELDTLLQKNDPKSQNRKEEIEDELEYIKSHQPSKGLARQSLADIWPPKLLRLTTPLSMDLSGPARQRIGMGYFKFKDTNVSISPGPNSAKSLIPAENPELYEAHHDIARYFNNLLKNNVAHVFAIGRVLPYYPQEGFNERAIIKEQIVEEDFINYFIPDANGRVILPDIPELKDVYITSRPIKKVGRFFTYEISINGNDPIQIHHFPIRDKQPLELTTEELAYVKEIGQTTPPEQNIHTHCRGGKGRSAQIAYLLASLNPNYTQLSHKQRLTQMRAEKTDGLKREFIETPFQKGYISETGYLIHEDIGREAPLEDENIELYVIYGTLLKQEIDTLLRQIGIPKRRLIRPKHQELLELMEKYQELSSIPSDQLKKWITEVCENRIVTESTQKLLTSINNSAEFLLHAFKENKHLDELGLFFDLQARNRSYLTFLDQLENIPPEQVQIEEDRFVKYRASFVAHMQDAYLKNSKNLNKTNKLQLKLDVLNNISETMNGILESIFSFPKELTREEFERLKDEYHQYKQRIELLENAERNDNYQVLDAELKQRSKFIEQLFILGYDHFEIDPTKIPIKMALLYQQLSELNATNELSPQRWGELKKQFTALKILFDSTKPDDMEPPVILTTLDTLFQGKREQTIPLFTWKVLQAKPNRESLDEFVAGLNFAVLEAACTELPEEYYGNNADGVYSKEINQLLVAIAELADSYRKPPEKGAFKLKSQKPKLPAPEEYEKARQEVIELISKHVPFLITTNDLRVQLENLNKDFQRLEHHFQLRTPEFKELKKRFTELKEEYQRTNPQLDNPSINQLIETFETQIKKVVDLDEEEKNLLALTMKQHLSSMENVSRIQAIKSGVAREVQDDINDVDLRVKAPSPYKQPKLIVLDADALIHLEEETTAEVVNVLKHAKKQGIEVAFITNRTPSEDAEEQTPIARLKSVISSETGINISDMLIFLNTDSLRQEKQARVNYFHEKISKLEQKLKGLKEQLPHALNKEELEKNIRDLQLEVELLQKKAERFTSDKFMQLDAARRHYRAFKNPNNYYQMVEGGVLLDFRSQLTKNIEIDDFKEKIEIDDFKEKIEIWWTDLFNLAEALMRSPALKEKEPKPSLHTILNDLIFDVDKPERLHKKYGNLSQWGETINSVSENKKYFRKHISQIDSFYQSRLAYQKLEYERIAALHEEDVVYLDSQEDIVKQIHQQSHYRTIKMGDLDEDSLQFTVEFNYEIGAYNDVIAYLNEDQPNIPLGYDPRNSHIPNFSTHEFRHTPIVLHVEMSKIIRKLPGLSAKVKDQIRFKDQFIEAAIERFKELPKKLQEDFVKSYYYDANLALEEINKQLKDLIASPSEESRQELSKLKAQADKIIAMDAKFSQHISPTFLSSEAKLLKFMIQNFDSLKIEAEKVQLKEKHEETRTRFYIESIIEEPDIYLREIHSALEEADGFDKEFISEQYAFFVSKYLKENLDVYIKQIDPSSQIMEGKYPSLQVLLHMLQSEVSEMDPEETDIPLTKVHRQLIAAKDLCDALVQIAPFQNRAEHLKEQPAEDYIQQVFDLSNRIIDYRNKIEESEEYKAKLFLDKAEKYLLAKNWDVGFQWHKHTEHVNGKDKKIPATVAEQLKTIREARKNDNYLEAKKKFLELGQQKELSWRSSKIAKNYYSLFKKEDASLEKDLENEFLPTKKT</sequence>
<dbReference type="EMBL" id="CP038254">
    <property type="protein sequence ID" value="QBR85302.1"/>
    <property type="molecule type" value="Genomic_DNA"/>
</dbReference>
<dbReference type="Gene3D" id="3.90.190.10">
    <property type="entry name" value="Protein tyrosine phosphatase superfamily"/>
    <property type="match status" value="1"/>
</dbReference>
<dbReference type="PANTHER" id="PTHR45615:SF80">
    <property type="entry name" value="GRIP DOMAIN-CONTAINING PROTEIN"/>
    <property type="match status" value="1"/>
</dbReference>
<accession>A0AAX1EKF0</accession>
<reference evidence="2 3" key="1">
    <citation type="submission" date="2019-03" db="EMBL/GenBank/DDBJ databases">
        <title>Diverse conjugative elements silence natural transformation in Legionella species.</title>
        <authorList>
            <person name="Durieux I."/>
            <person name="Ginevra C."/>
            <person name="Attaiech L."/>
            <person name="Picq K."/>
            <person name="Juan P.A."/>
            <person name="Jarraud S."/>
            <person name="Charpentier X."/>
        </authorList>
    </citation>
    <scope>NUCLEOTIDE SEQUENCE [LARGE SCALE GENOMIC DNA]</scope>
    <source>
        <strain evidence="2 3">HL-0427-4011</strain>
    </source>
</reference>
<dbReference type="PANTHER" id="PTHR45615">
    <property type="entry name" value="MYOSIN HEAVY CHAIN, NON-MUSCLE"/>
    <property type="match status" value="1"/>
</dbReference>
<dbReference type="Proteomes" id="UP000295517">
    <property type="component" value="Chromosome"/>
</dbReference>
<evidence type="ECO:0000256" key="1">
    <source>
        <dbReference type="SAM" id="Coils"/>
    </source>
</evidence>
<dbReference type="InterPro" id="IPR029021">
    <property type="entry name" value="Prot-tyrosine_phosphatase-like"/>
</dbReference>
<keyword evidence="1" id="KW-0175">Coiled coil</keyword>
<proteinExistence type="predicted"/>
<evidence type="ECO:0000313" key="3">
    <source>
        <dbReference type="Proteomes" id="UP000295517"/>
    </source>
</evidence>
<feature type="coiled-coil region" evidence="1">
    <location>
        <begin position="1104"/>
        <end position="1158"/>
    </location>
</feature>
<evidence type="ECO:0000313" key="2">
    <source>
        <dbReference type="EMBL" id="QBR85302.1"/>
    </source>
</evidence>
<organism evidence="2 3">
    <name type="scientific">Legionella israelensis</name>
    <dbReference type="NCBI Taxonomy" id="454"/>
    <lineage>
        <taxon>Bacteria</taxon>
        <taxon>Pseudomonadati</taxon>
        <taxon>Pseudomonadota</taxon>
        <taxon>Gammaproteobacteria</taxon>
        <taxon>Legionellales</taxon>
        <taxon>Legionellaceae</taxon>
        <taxon>Legionella</taxon>
    </lineage>
</organism>
<protein>
    <submittedName>
        <fullName evidence="2">Uncharacterized protein</fullName>
    </submittedName>
</protein>
<feature type="coiled-coil region" evidence="1">
    <location>
        <begin position="644"/>
        <end position="671"/>
    </location>
</feature>
<dbReference type="SUPFAM" id="SSF52799">
    <property type="entry name" value="(Phosphotyrosine protein) phosphatases II"/>
    <property type="match status" value="1"/>
</dbReference>